<gene>
    <name evidence="3" type="ORF">B0H63DRAFT_37946</name>
</gene>
<dbReference type="GO" id="GO:0012506">
    <property type="term" value="C:vesicle membrane"/>
    <property type="evidence" value="ECO:0007669"/>
    <property type="project" value="TreeGrafter"/>
</dbReference>
<proteinExistence type="predicted"/>
<dbReference type="PANTHER" id="PTHR46467">
    <property type="entry name" value="TETHER CONTAINING UBX DOMAIN FOR GLUT4"/>
    <property type="match status" value="1"/>
</dbReference>
<feature type="compositionally biased region" description="Polar residues" evidence="1">
    <location>
        <begin position="234"/>
        <end position="247"/>
    </location>
</feature>
<dbReference type="Pfam" id="PF11470">
    <property type="entry name" value="TUG-UBL1"/>
    <property type="match status" value="1"/>
</dbReference>
<feature type="region of interest" description="Disordered" evidence="1">
    <location>
        <begin position="199"/>
        <end position="247"/>
    </location>
</feature>
<dbReference type="Gene3D" id="3.10.20.90">
    <property type="entry name" value="Phosphatidylinositol 3-kinase Catalytic Subunit, Chain A, domain 1"/>
    <property type="match status" value="1"/>
</dbReference>
<reference evidence="3" key="1">
    <citation type="journal article" date="2023" name="Mol. Phylogenet. Evol.">
        <title>Genome-scale phylogeny and comparative genomics of the fungal order Sordariales.</title>
        <authorList>
            <person name="Hensen N."/>
            <person name="Bonometti L."/>
            <person name="Westerberg I."/>
            <person name="Brannstrom I.O."/>
            <person name="Guillou S."/>
            <person name="Cros-Aarteil S."/>
            <person name="Calhoun S."/>
            <person name="Haridas S."/>
            <person name="Kuo A."/>
            <person name="Mondo S."/>
            <person name="Pangilinan J."/>
            <person name="Riley R."/>
            <person name="LaButti K."/>
            <person name="Andreopoulos B."/>
            <person name="Lipzen A."/>
            <person name="Chen C."/>
            <person name="Yan M."/>
            <person name="Daum C."/>
            <person name="Ng V."/>
            <person name="Clum A."/>
            <person name="Steindorff A."/>
            <person name="Ohm R.A."/>
            <person name="Martin F."/>
            <person name="Silar P."/>
            <person name="Natvig D.O."/>
            <person name="Lalanne C."/>
            <person name="Gautier V."/>
            <person name="Ament-Velasquez S.L."/>
            <person name="Kruys A."/>
            <person name="Hutchinson M.I."/>
            <person name="Powell A.J."/>
            <person name="Barry K."/>
            <person name="Miller A.N."/>
            <person name="Grigoriev I.V."/>
            <person name="Debuchy R."/>
            <person name="Gladieux P."/>
            <person name="Hiltunen Thoren M."/>
            <person name="Johannesson H."/>
        </authorList>
    </citation>
    <scope>NUCLEOTIDE SEQUENCE</scope>
    <source>
        <strain evidence="3">CBS 232.78</strain>
    </source>
</reference>
<reference evidence="3" key="2">
    <citation type="submission" date="2023-06" db="EMBL/GenBank/DDBJ databases">
        <authorList>
            <consortium name="Lawrence Berkeley National Laboratory"/>
            <person name="Haridas S."/>
            <person name="Hensen N."/>
            <person name="Bonometti L."/>
            <person name="Westerberg I."/>
            <person name="Brannstrom I.O."/>
            <person name="Guillou S."/>
            <person name="Cros-Aarteil S."/>
            <person name="Calhoun S."/>
            <person name="Kuo A."/>
            <person name="Mondo S."/>
            <person name="Pangilinan J."/>
            <person name="Riley R."/>
            <person name="LaButti K."/>
            <person name="Andreopoulos B."/>
            <person name="Lipzen A."/>
            <person name="Chen C."/>
            <person name="Yanf M."/>
            <person name="Daum C."/>
            <person name="Ng V."/>
            <person name="Clum A."/>
            <person name="Steindorff A."/>
            <person name="Ohm R."/>
            <person name="Martin F."/>
            <person name="Silar P."/>
            <person name="Natvig D."/>
            <person name="Lalanne C."/>
            <person name="Gautier V."/>
            <person name="Ament-velasquez S.L."/>
            <person name="Kruys A."/>
            <person name="Hutchinson M.I."/>
            <person name="Powell A.J."/>
            <person name="Barry K."/>
            <person name="Miller A.N."/>
            <person name="Grigoriev I.V."/>
            <person name="Debuchy R."/>
            <person name="Gladieux P."/>
            <person name="Thoren M.H."/>
            <person name="Johannesson H."/>
        </authorList>
    </citation>
    <scope>NUCLEOTIDE SEQUENCE</scope>
    <source>
        <strain evidence="3">CBS 232.78</strain>
    </source>
</reference>
<dbReference type="SUPFAM" id="SSF54236">
    <property type="entry name" value="Ubiquitin-like"/>
    <property type="match status" value="2"/>
</dbReference>
<dbReference type="GO" id="GO:0005737">
    <property type="term" value="C:cytoplasm"/>
    <property type="evidence" value="ECO:0007669"/>
    <property type="project" value="TreeGrafter"/>
</dbReference>
<protein>
    <submittedName>
        <fullName evidence="3">GLUT4 regulating protein TUG-domain-containing protein</fullName>
    </submittedName>
</protein>
<dbReference type="Proteomes" id="UP001285441">
    <property type="component" value="Unassembled WGS sequence"/>
</dbReference>
<name>A0AAE0P6D9_9PEZI</name>
<feature type="domain" description="TUG ubiquitin-like" evidence="2">
    <location>
        <begin position="9"/>
        <end position="71"/>
    </location>
</feature>
<evidence type="ECO:0000256" key="1">
    <source>
        <dbReference type="SAM" id="MobiDB-lite"/>
    </source>
</evidence>
<dbReference type="InterPro" id="IPR021569">
    <property type="entry name" value="TUG-UBL1"/>
</dbReference>
<dbReference type="PANTHER" id="PTHR46467:SF1">
    <property type="entry name" value="TETHER CONTAINING UBX DOMAIN FOR GLUT4"/>
    <property type="match status" value="1"/>
</dbReference>
<organism evidence="3 4">
    <name type="scientific">Podospora didyma</name>
    <dbReference type="NCBI Taxonomy" id="330526"/>
    <lineage>
        <taxon>Eukaryota</taxon>
        <taxon>Fungi</taxon>
        <taxon>Dikarya</taxon>
        <taxon>Ascomycota</taxon>
        <taxon>Pezizomycotina</taxon>
        <taxon>Sordariomycetes</taxon>
        <taxon>Sordariomycetidae</taxon>
        <taxon>Sordariales</taxon>
        <taxon>Podosporaceae</taxon>
        <taxon>Podospora</taxon>
    </lineage>
</organism>
<evidence type="ECO:0000313" key="3">
    <source>
        <dbReference type="EMBL" id="KAK3394145.1"/>
    </source>
</evidence>
<dbReference type="GO" id="GO:0005634">
    <property type="term" value="C:nucleus"/>
    <property type="evidence" value="ECO:0007669"/>
    <property type="project" value="TreeGrafter"/>
</dbReference>
<accession>A0AAE0P6D9</accession>
<dbReference type="EMBL" id="JAULSW010000001">
    <property type="protein sequence ID" value="KAK3394145.1"/>
    <property type="molecule type" value="Genomic_DNA"/>
</dbReference>
<keyword evidence="4" id="KW-1185">Reference proteome</keyword>
<dbReference type="GO" id="GO:0006886">
    <property type="term" value="P:intracellular protein transport"/>
    <property type="evidence" value="ECO:0007669"/>
    <property type="project" value="TreeGrafter"/>
</dbReference>
<dbReference type="AlphaFoldDB" id="A0AAE0P6D9"/>
<dbReference type="InterPro" id="IPR029071">
    <property type="entry name" value="Ubiquitin-like_domsf"/>
</dbReference>
<evidence type="ECO:0000259" key="2">
    <source>
        <dbReference type="Pfam" id="PF11470"/>
    </source>
</evidence>
<dbReference type="CDD" id="cd16105">
    <property type="entry name" value="Ubl_ASPSCR1_like"/>
    <property type="match status" value="1"/>
</dbReference>
<sequence>MSAHVEVVAADLRRTKVKVTPGTHLVDVLNEACQKLKVKSDNYLLKHKQKIVDLSGPFRTSGLPPGAKLELVLKSNSPSVVSIALDVAGRRLTKKLPSDMSLWQVLRQFESTETGLSITGRGLPKSSGGEEVSSGAGQLYYEAPVINILGKEYSALEDLQKSLSQCGINSGSIVLRLAFRGTDKTLYEAMGEISKYMNEVDPNKTEGQPAENSVSAPGSEEVKGGEVPAEGPTATETTSPLGSQDVGTGVFSTTPAETSKEDDLMTFDDEAEVPATSVAGLHLDGVFAAPTSSTPVAAQIQEDDSVYEPTIAHAQLHQQRLNARGQNKRLKSDAELAAAAAEEAAKLAKITTVHLKIRFPDQTSAQWTIGRDGTGSKLYDTVRGVMAHPSQPFKLLMSGTKTAILDNDKLLIETYKLKSAELLNLLWEDEASSQARNSAFLKGSVASKAKEVVVREVPATAAEDDTAAGPSKLMEKAAKAFDPDALAKKMPKWMKLGKK</sequence>
<evidence type="ECO:0000313" key="4">
    <source>
        <dbReference type="Proteomes" id="UP001285441"/>
    </source>
</evidence>
<comment type="caution">
    <text evidence="3">The sequence shown here is derived from an EMBL/GenBank/DDBJ whole genome shotgun (WGS) entry which is preliminary data.</text>
</comment>